<evidence type="ECO:0000256" key="1">
    <source>
        <dbReference type="SAM" id="MobiDB-lite"/>
    </source>
</evidence>
<name>A0A9P4N9I9_9PLEO</name>
<dbReference type="EMBL" id="ML986583">
    <property type="protein sequence ID" value="KAF2269097.1"/>
    <property type="molecule type" value="Genomic_DNA"/>
</dbReference>
<feature type="compositionally biased region" description="Basic and acidic residues" evidence="1">
    <location>
        <begin position="95"/>
        <end position="125"/>
    </location>
</feature>
<protein>
    <submittedName>
        <fullName evidence="2">Uncharacterized protein</fullName>
    </submittedName>
</protein>
<accession>A0A9P4N9I9</accession>
<reference evidence="3" key="1">
    <citation type="journal article" date="2020" name="Stud. Mycol.">
        <title>101 Dothideomycetes genomes: A test case for predicting lifestyles and emergence of pathogens.</title>
        <authorList>
            <person name="Haridas S."/>
            <person name="Albert R."/>
            <person name="Binder M."/>
            <person name="Bloem J."/>
            <person name="LaButti K."/>
            <person name="Salamov A."/>
            <person name="Andreopoulos B."/>
            <person name="Baker S."/>
            <person name="Barry K."/>
            <person name="Bills G."/>
            <person name="Bluhm B."/>
            <person name="Cannon C."/>
            <person name="Castanera R."/>
            <person name="Culley D."/>
            <person name="Daum C."/>
            <person name="Ezra D."/>
            <person name="Gonzalez J."/>
            <person name="Henrissat B."/>
            <person name="Kuo A."/>
            <person name="Liang C."/>
            <person name="Lipzen A."/>
            <person name="Lutzoni F."/>
            <person name="Magnuson J."/>
            <person name="Mondo S."/>
            <person name="Nolan M."/>
            <person name="Ohm R."/>
            <person name="Pangilinan J."/>
            <person name="Park H.-J."/>
            <person name="Ramirez L."/>
            <person name="Alfaro M."/>
            <person name="Sun H."/>
            <person name="Tritt A."/>
            <person name="Yoshinaga Y."/>
            <person name="Zwiers L.-H."/>
            <person name="Turgeon B."/>
            <person name="Goodwin S."/>
            <person name="Spatafora J."/>
            <person name="Crous P."/>
            <person name="Grigoriev I."/>
        </authorList>
    </citation>
    <scope>NUCLEOTIDE SEQUENCE [LARGE SCALE GENOMIC DNA]</scope>
    <source>
        <strain evidence="3">CBS 304.66</strain>
    </source>
</reference>
<dbReference type="AlphaFoldDB" id="A0A9P4N9I9"/>
<gene>
    <name evidence="2" type="ORF">CC78DRAFT_540151</name>
</gene>
<evidence type="ECO:0000313" key="2">
    <source>
        <dbReference type="EMBL" id="KAF2269097.1"/>
    </source>
</evidence>
<comment type="caution">
    <text evidence="2">The sequence shown here is derived from an EMBL/GenBank/DDBJ whole genome shotgun (WGS) entry which is preliminary data.</text>
</comment>
<evidence type="ECO:0000313" key="3">
    <source>
        <dbReference type="Proteomes" id="UP000800093"/>
    </source>
</evidence>
<proteinExistence type="predicted"/>
<feature type="compositionally biased region" description="Polar residues" evidence="1">
    <location>
        <begin position="53"/>
        <end position="68"/>
    </location>
</feature>
<dbReference type="Proteomes" id="UP000800093">
    <property type="component" value="Unassembled WGS sequence"/>
</dbReference>
<sequence length="131" mass="14789">MADAIFLADDPLVDDVNTEGNYRIIIDEVWESTEAVVKEGRTLEKGEPESPNMRAQSFSKKPLSTTFTKVEAGERVGEARERKRTGGSVRTQKRNSGEKCGEANEEGNRKERGEKQETEDIEHFKMTLAQR</sequence>
<organism evidence="2 3">
    <name type="scientific">Lojkania enalia</name>
    <dbReference type="NCBI Taxonomy" id="147567"/>
    <lineage>
        <taxon>Eukaryota</taxon>
        <taxon>Fungi</taxon>
        <taxon>Dikarya</taxon>
        <taxon>Ascomycota</taxon>
        <taxon>Pezizomycotina</taxon>
        <taxon>Dothideomycetes</taxon>
        <taxon>Pleosporomycetidae</taxon>
        <taxon>Pleosporales</taxon>
        <taxon>Pleosporales incertae sedis</taxon>
        <taxon>Lojkania</taxon>
    </lineage>
</organism>
<feature type="region of interest" description="Disordered" evidence="1">
    <location>
        <begin position="41"/>
        <end position="131"/>
    </location>
</feature>
<feature type="compositionally biased region" description="Basic and acidic residues" evidence="1">
    <location>
        <begin position="71"/>
        <end position="81"/>
    </location>
</feature>
<keyword evidence="3" id="KW-1185">Reference proteome</keyword>